<keyword evidence="2" id="KW-0645">Protease</keyword>
<dbReference type="InterPro" id="IPR051202">
    <property type="entry name" value="Peptidase_C40"/>
</dbReference>
<dbReference type="InterPro" id="IPR000064">
    <property type="entry name" value="NLP_P60_dom"/>
</dbReference>
<name>D6AEU1_STRFL</name>
<dbReference type="InterPro" id="IPR038765">
    <property type="entry name" value="Papain-like_cys_pep_sf"/>
</dbReference>
<evidence type="ECO:0000259" key="6">
    <source>
        <dbReference type="PROSITE" id="PS51935"/>
    </source>
</evidence>
<dbReference type="GO" id="GO:0008234">
    <property type="term" value="F:cysteine-type peptidase activity"/>
    <property type="evidence" value="ECO:0007669"/>
    <property type="project" value="UniProtKB-KW"/>
</dbReference>
<dbReference type="PANTHER" id="PTHR47053">
    <property type="entry name" value="MUREIN DD-ENDOPEPTIDASE MEPH-RELATED"/>
    <property type="match status" value="1"/>
</dbReference>
<dbReference type="GO" id="GO:0006508">
    <property type="term" value="P:proteolysis"/>
    <property type="evidence" value="ECO:0007669"/>
    <property type="project" value="UniProtKB-KW"/>
</dbReference>
<feature type="domain" description="NlpC/P60" evidence="6">
    <location>
        <begin position="216"/>
        <end position="333"/>
    </location>
</feature>
<dbReference type="PANTHER" id="PTHR47053:SF1">
    <property type="entry name" value="MUREIN DD-ENDOPEPTIDASE MEPH-RELATED"/>
    <property type="match status" value="1"/>
</dbReference>
<feature type="compositionally biased region" description="Basic and acidic residues" evidence="5">
    <location>
        <begin position="165"/>
        <end position="187"/>
    </location>
</feature>
<organism evidence="7 8">
    <name type="scientific">Streptomyces filamentosus NRRL 15998</name>
    <dbReference type="NCBI Taxonomy" id="457431"/>
    <lineage>
        <taxon>Bacteria</taxon>
        <taxon>Bacillati</taxon>
        <taxon>Actinomycetota</taxon>
        <taxon>Actinomycetes</taxon>
        <taxon>Kitasatosporales</taxon>
        <taxon>Streptomycetaceae</taxon>
        <taxon>Streptomyces</taxon>
    </lineage>
</organism>
<reference evidence="8" key="1">
    <citation type="submission" date="2008-10" db="EMBL/GenBank/DDBJ databases">
        <authorList>
            <person name="Molnar K."/>
        </authorList>
    </citation>
    <scope>NUCLEOTIDE SEQUENCE [LARGE SCALE GENOMIC DNA]</scope>
    <source>
        <strain evidence="8">NRRL 15998</strain>
    </source>
</reference>
<evidence type="ECO:0000256" key="1">
    <source>
        <dbReference type="ARBA" id="ARBA00007074"/>
    </source>
</evidence>
<evidence type="ECO:0000313" key="8">
    <source>
        <dbReference type="Proteomes" id="UP000003986"/>
    </source>
</evidence>
<dbReference type="AlphaFoldDB" id="D6AEU1"/>
<evidence type="ECO:0000256" key="4">
    <source>
        <dbReference type="ARBA" id="ARBA00022807"/>
    </source>
</evidence>
<accession>D6AEU1</accession>
<protein>
    <submittedName>
        <fullName evidence="7">Predicted protein</fullName>
    </submittedName>
</protein>
<comment type="similarity">
    <text evidence="1">Belongs to the peptidase C40 family.</text>
</comment>
<dbReference type="Gene3D" id="3.90.1720.10">
    <property type="entry name" value="endopeptidase domain like (from Nostoc punctiforme)"/>
    <property type="match status" value="1"/>
</dbReference>
<dbReference type="Pfam" id="PF00877">
    <property type="entry name" value="NLPC_P60"/>
    <property type="match status" value="1"/>
</dbReference>
<dbReference type="Proteomes" id="UP000003986">
    <property type="component" value="Unassembled WGS sequence"/>
</dbReference>
<keyword evidence="4" id="KW-0788">Thiol protease</keyword>
<dbReference type="EMBL" id="DS999644">
    <property type="protein sequence ID" value="EFE76796.2"/>
    <property type="molecule type" value="Genomic_DNA"/>
</dbReference>
<proteinExistence type="inferred from homology"/>
<evidence type="ECO:0000256" key="2">
    <source>
        <dbReference type="ARBA" id="ARBA00022670"/>
    </source>
</evidence>
<feature type="compositionally biased region" description="Low complexity" evidence="5">
    <location>
        <begin position="192"/>
        <end position="215"/>
    </location>
</feature>
<keyword evidence="3" id="KW-0378">Hydrolase</keyword>
<dbReference type="PROSITE" id="PS51935">
    <property type="entry name" value="NLPC_P60"/>
    <property type="match status" value="1"/>
</dbReference>
<sequence>MITGLIATDRFVRYGVNKGAQKADSQIPNVTVSQHTFLDGTPTALIALVPMSHTAHIPSHRKPRQRASKSALRAGVAGGFLSTIAVAGAAGPAQAEPVTQTIEMPTITDGLSTAVAASAQATQQVALDLETRASEDAAAEKAAKTAKKAHAEAVRKAEAEKKAEAAAKAKAEAEAKERAERASRTAERTTLSASSGSSDSGSSAAASTPSSSSNVSGSAASIVAFAKAQVGDAYVSGGTGPNAWDCSGLVQAAYRTAGIDLPRVSQSQSTAGTQVSLDNLQPGDILYWGGAGSAYHVAIYVGGGEFVGAQNSSTGTVQRSLDYDRPTGAVRVL</sequence>
<evidence type="ECO:0000313" key="7">
    <source>
        <dbReference type="EMBL" id="EFE76796.2"/>
    </source>
</evidence>
<feature type="region of interest" description="Disordered" evidence="5">
    <location>
        <begin position="165"/>
        <end position="215"/>
    </location>
</feature>
<dbReference type="SUPFAM" id="SSF54001">
    <property type="entry name" value="Cysteine proteinases"/>
    <property type="match status" value="1"/>
</dbReference>
<evidence type="ECO:0000256" key="3">
    <source>
        <dbReference type="ARBA" id="ARBA00022801"/>
    </source>
</evidence>
<gene>
    <name evidence="7" type="ORF">SSGG_04163</name>
</gene>
<reference evidence="8" key="2">
    <citation type="submission" date="2008-12" db="EMBL/GenBank/DDBJ databases">
        <title>Annotation of Streptomyces roseosporus strain NRRL 15998.</title>
        <authorList>
            <consortium name="The Broad Institute Genome Sequencing Platform"/>
            <consortium name="Broad Institute Microbial Sequencing Center"/>
            <person name="Fischbach M."/>
            <person name="Ward D."/>
            <person name="Young S."/>
            <person name="Kodira C.D."/>
            <person name="Zeng Q."/>
            <person name="Koehrsen M."/>
            <person name="Godfrey P."/>
            <person name="Alvarado L."/>
            <person name="Berlin A.M."/>
            <person name="Borenstein D."/>
            <person name="Chen Z."/>
            <person name="Engels R."/>
            <person name="Freedman E."/>
            <person name="Gellesch M."/>
            <person name="Goldberg J."/>
            <person name="Griggs A."/>
            <person name="Gujja S."/>
            <person name="Heiman D.I."/>
            <person name="Hepburn T.A."/>
            <person name="Howarth C."/>
            <person name="Jen D."/>
            <person name="Larson L."/>
            <person name="Lewis B."/>
            <person name="Mehta T."/>
            <person name="Park D."/>
            <person name="Pearson M."/>
            <person name="Roberts A."/>
            <person name="Saif S."/>
            <person name="Shea T.D."/>
            <person name="Shenoy N."/>
            <person name="Sisk P."/>
            <person name="Stolte C."/>
            <person name="Sykes S.N."/>
            <person name="Walk T."/>
            <person name="White J."/>
            <person name="Yandava C."/>
            <person name="Straight P."/>
            <person name="Clardy J."/>
            <person name="Hung D."/>
            <person name="Kolter R."/>
            <person name="Mekalanos J."/>
            <person name="Walker S."/>
            <person name="Walsh C.T."/>
            <person name="Wieland B.L.C."/>
            <person name="Ilzarbe M."/>
            <person name="Galagan J."/>
            <person name="Nusbaum C."/>
            <person name="Birren B."/>
        </authorList>
    </citation>
    <scope>NUCLEOTIDE SEQUENCE [LARGE SCALE GENOMIC DNA]</scope>
    <source>
        <strain evidence="8">NRRL 15998</strain>
    </source>
</reference>
<evidence type="ECO:0000256" key="5">
    <source>
        <dbReference type="SAM" id="MobiDB-lite"/>
    </source>
</evidence>